<keyword evidence="5" id="KW-1185">Reference proteome</keyword>
<dbReference type="Pfam" id="PF05368">
    <property type="entry name" value="NmrA"/>
    <property type="match status" value="1"/>
</dbReference>
<evidence type="ECO:0000259" key="3">
    <source>
        <dbReference type="Pfam" id="PF05368"/>
    </source>
</evidence>
<evidence type="ECO:0000313" key="5">
    <source>
        <dbReference type="Proteomes" id="UP001201163"/>
    </source>
</evidence>
<dbReference type="PANTHER" id="PTHR42748">
    <property type="entry name" value="NITROGEN METABOLITE REPRESSION PROTEIN NMRA FAMILY MEMBER"/>
    <property type="match status" value="1"/>
</dbReference>
<gene>
    <name evidence="4" type="ORF">EDB92DRAFT_418343</name>
</gene>
<dbReference type="AlphaFoldDB" id="A0AAD4L3Y6"/>
<dbReference type="EMBL" id="JAKELL010000180">
    <property type="protein sequence ID" value="KAH8979250.1"/>
    <property type="molecule type" value="Genomic_DNA"/>
</dbReference>
<comment type="caution">
    <text evidence="4">The sequence shown here is derived from an EMBL/GenBank/DDBJ whole genome shotgun (WGS) entry which is preliminary data.</text>
</comment>
<dbReference type="Gene3D" id="3.90.25.10">
    <property type="entry name" value="UDP-galactose 4-epimerase, domain 1"/>
    <property type="match status" value="1"/>
</dbReference>
<dbReference type="PANTHER" id="PTHR42748:SF14">
    <property type="entry name" value="SNOAL-LIKE DOMAIN-CONTAINING PROTEIN"/>
    <property type="match status" value="1"/>
</dbReference>
<dbReference type="InterPro" id="IPR036291">
    <property type="entry name" value="NAD(P)-bd_dom_sf"/>
</dbReference>
<comment type="similarity">
    <text evidence="1">Belongs to the NmrA-type oxidoreductase family.</text>
</comment>
<dbReference type="CDD" id="cd05251">
    <property type="entry name" value="NmrA_like_SDR_a"/>
    <property type="match status" value="1"/>
</dbReference>
<name>A0AAD4L3Y6_9AGAM</name>
<accession>A0AAD4L3Y6</accession>
<keyword evidence="2" id="KW-0521">NADP</keyword>
<reference evidence="4" key="1">
    <citation type="submission" date="2022-01" db="EMBL/GenBank/DDBJ databases">
        <title>Comparative genomics reveals a dynamic genome evolution in the ectomycorrhizal milk-cap (Lactarius) mushrooms.</title>
        <authorList>
            <consortium name="DOE Joint Genome Institute"/>
            <person name="Lebreton A."/>
            <person name="Tang N."/>
            <person name="Kuo A."/>
            <person name="LaButti K."/>
            <person name="Drula E."/>
            <person name="Barry K."/>
            <person name="Clum A."/>
            <person name="Lipzen A."/>
            <person name="Mousain D."/>
            <person name="Ng V."/>
            <person name="Wang R."/>
            <person name="Wang X."/>
            <person name="Dai Y."/>
            <person name="Henrissat B."/>
            <person name="Grigoriev I.V."/>
            <person name="Guerin-Laguette A."/>
            <person name="Yu F."/>
            <person name="Martin F.M."/>
        </authorList>
    </citation>
    <scope>NUCLEOTIDE SEQUENCE</scope>
    <source>
        <strain evidence="4">QP</strain>
    </source>
</reference>
<feature type="domain" description="NmrA-like" evidence="3">
    <location>
        <begin position="1"/>
        <end position="262"/>
    </location>
</feature>
<dbReference type="InterPro" id="IPR051164">
    <property type="entry name" value="NmrA-like_oxidored"/>
</dbReference>
<evidence type="ECO:0000256" key="1">
    <source>
        <dbReference type="ARBA" id="ARBA00006328"/>
    </source>
</evidence>
<dbReference type="SUPFAM" id="SSF51735">
    <property type="entry name" value="NAD(P)-binding Rossmann-fold domains"/>
    <property type="match status" value="1"/>
</dbReference>
<dbReference type="InterPro" id="IPR008030">
    <property type="entry name" value="NmrA-like"/>
</dbReference>
<evidence type="ECO:0000256" key="2">
    <source>
        <dbReference type="ARBA" id="ARBA00022857"/>
    </source>
</evidence>
<protein>
    <submittedName>
        <fullName evidence="4">NAD-P-binding protein</fullName>
    </submittedName>
</protein>
<proteinExistence type="inferred from homology"/>
<evidence type="ECO:0000313" key="4">
    <source>
        <dbReference type="EMBL" id="KAH8979250.1"/>
    </source>
</evidence>
<dbReference type="Proteomes" id="UP001201163">
    <property type="component" value="Unassembled WGS sequence"/>
</dbReference>
<dbReference type="GO" id="GO:0005634">
    <property type="term" value="C:nucleus"/>
    <property type="evidence" value="ECO:0007669"/>
    <property type="project" value="TreeGrafter"/>
</dbReference>
<dbReference type="Gene3D" id="3.40.50.720">
    <property type="entry name" value="NAD(P)-binding Rossmann-like Domain"/>
    <property type="match status" value="1"/>
</dbReference>
<organism evidence="4 5">
    <name type="scientific">Lactarius akahatsu</name>
    <dbReference type="NCBI Taxonomy" id="416441"/>
    <lineage>
        <taxon>Eukaryota</taxon>
        <taxon>Fungi</taxon>
        <taxon>Dikarya</taxon>
        <taxon>Basidiomycota</taxon>
        <taxon>Agaricomycotina</taxon>
        <taxon>Agaricomycetes</taxon>
        <taxon>Russulales</taxon>
        <taxon>Russulaceae</taxon>
        <taxon>Lactarius</taxon>
    </lineage>
</organism>
<sequence length="347" mass="38707">MSKLILVLGATGAQGRAVVNSLLAPLEDGTPSPYAVRALSRDPESKHALSLREQGVEVFKGDTSDLTSVAAALDGAYGAWINIDGFTVGEQREIYAGLRIFELAKQTKSLRHYVWSSLDYNLKKGGYDQKYRCEHYDAKGRVAEWLAQQPSVVSDTDLSWSVVTSGPYMDMLQISILGPVQREDGTFVFNAPIGDGHIPMVALADIGFFARYTFDRRAETSGKNLEIASEWVGWEHLVATFTKVTGHKAVYNRETVDEWLSQTENAEQPVAAEGAPGSTSWAENFTGWWNAFKDDVNKRDIDWVRKINPNGYTLEKWMIENKYDGTLFKDPVLKIVADGKSLRKRRA</sequence>